<evidence type="ECO:0000256" key="1">
    <source>
        <dbReference type="SAM" id="MobiDB-lite"/>
    </source>
</evidence>
<keyword evidence="2" id="KW-0812">Transmembrane</keyword>
<feature type="transmembrane region" description="Helical" evidence="2">
    <location>
        <begin position="21"/>
        <end position="48"/>
    </location>
</feature>
<protein>
    <submittedName>
        <fullName evidence="3">Uncharacterized protein</fullName>
    </submittedName>
</protein>
<evidence type="ECO:0000313" key="3">
    <source>
        <dbReference type="EMBL" id="KAJ8879214.1"/>
    </source>
</evidence>
<dbReference type="EMBL" id="JARBHB010000007">
    <property type="protein sequence ID" value="KAJ8879214.1"/>
    <property type="molecule type" value="Genomic_DNA"/>
</dbReference>
<keyword evidence="2" id="KW-1133">Transmembrane helix</keyword>
<sequence>MSFRQRTSGFDSERRKYWRPFRVFATEEFIILFLCGLLFNVSTLLASYVGESGSIPGGVAPGCSHARIVPDVALVGGFSRVFPVSTGLAFWRRSILTSSPKSLHSTLLGTTQPNAAIFVQTKFAKPMRVIEVSMEQRRNARAGETGVAEKTRRPGASSGTIRTCKNTGGIRSGIEPSSPWWEASILTAQPPKMPVCTRVKSRAATPRARDRQAVCGGTTGGVLLQFTCATWQAVNGTDVAALVPGVHGARLPLATSVAKVVPRSSRVESREVDLVEEVTGISNEKIVEIIEKEKIIVEEEIEKELIKEEVE</sequence>
<feature type="compositionally biased region" description="Polar residues" evidence="1">
    <location>
        <begin position="157"/>
        <end position="166"/>
    </location>
</feature>
<dbReference type="Proteomes" id="UP001159363">
    <property type="component" value="Chromosome 6"/>
</dbReference>
<proteinExistence type="predicted"/>
<feature type="region of interest" description="Disordered" evidence="1">
    <location>
        <begin position="141"/>
        <end position="169"/>
    </location>
</feature>
<evidence type="ECO:0000313" key="4">
    <source>
        <dbReference type="Proteomes" id="UP001159363"/>
    </source>
</evidence>
<keyword evidence="2" id="KW-0472">Membrane</keyword>
<gene>
    <name evidence="3" type="ORF">PR048_019820</name>
</gene>
<organism evidence="3 4">
    <name type="scientific">Dryococelus australis</name>
    <dbReference type="NCBI Taxonomy" id="614101"/>
    <lineage>
        <taxon>Eukaryota</taxon>
        <taxon>Metazoa</taxon>
        <taxon>Ecdysozoa</taxon>
        <taxon>Arthropoda</taxon>
        <taxon>Hexapoda</taxon>
        <taxon>Insecta</taxon>
        <taxon>Pterygota</taxon>
        <taxon>Neoptera</taxon>
        <taxon>Polyneoptera</taxon>
        <taxon>Phasmatodea</taxon>
        <taxon>Verophasmatodea</taxon>
        <taxon>Anareolatae</taxon>
        <taxon>Phasmatidae</taxon>
        <taxon>Eurycanthinae</taxon>
        <taxon>Dryococelus</taxon>
    </lineage>
</organism>
<evidence type="ECO:0000256" key="2">
    <source>
        <dbReference type="SAM" id="Phobius"/>
    </source>
</evidence>
<name>A0ABQ9H4I2_9NEOP</name>
<comment type="caution">
    <text evidence="3">The sequence shown here is derived from an EMBL/GenBank/DDBJ whole genome shotgun (WGS) entry which is preliminary data.</text>
</comment>
<keyword evidence="4" id="KW-1185">Reference proteome</keyword>
<accession>A0ABQ9H4I2</accession>
<reference evidence="3 4" key="1">
    <citation type="submission" date="2023-02" db="EMBL/GenBank/DDBJ databases">
        <title>LHISI_Scaffold_Assembly.</title>
        <authorList>
            <person name="Stuart O.P."/>
            <person name="Cleave R."/>
            <person name="Magrath M.J.L."/>
            <person name="Mikheyev A.S."/>
        </authorList>
    </citation>
    <scope>NUCLEOTIDE SEQUENCE [LARGE SCALE GENOMIC DNA]</scope>
    <source>
        <strain evidence="3">Daus_M_001</strain>
        <tissue evidence="3">Leg muscle</tissue>
    </source>
</reference>